<reference evidence="1" key="1">
    <citation type="journal article" date="2021" name="Proc. Natl. Acad. Sci. U.S.A.">
        <title>A Catalog of Tens of Thousands of Viruses from Human Metagenomes Reveals Hidden Associations with Chronic Diseases.</title>
        <authorList>
            <person name="Tisza M.J."/>
            <person name="Buck C.B."/>
        </authorList>
    </citation>
    <scope>NUCLEOTIDE SEQUENCE</scope>
    <source>
        <strain evidence="1">CtSXZ3</strain>
    </source>
</reference>
<name>A0A8S5VF17_9CAUD</name>
<accession>A0A8S5VF17</accession>
<evidence type="ECO:0000313" key="1">
    <source>
        <dbReference type="EMBL" id="DAG05223.1"/>
    </source>
</evidence>
<protein>
    <submittedName>
        <fullName evidence="1">Uncharacterized protein</fullName>
    </submittedName>
</protein>
<proteinExistence type="predicted"/>
<sequence>MDVALTTADNPYDPLDQFVEWWNYDTTMGYHTAAYVARIARTSEELSDSDNQIAISEAIDEIIDLNPLIPYIKIERESEAIYV</sequence>
<organism evidence="1">
    <name type="scientific">Siphoviridae sp. ctSXZ3</name>
    <dbReference type="NCBI Taxonomy" id="2825510"/>
    <lineage>
        <taxon>Viruses</taxon>
        <taxon>Duplodnaviria</taxon>
        <taxon>Heunggongvirae</taxon>
        <taxon>Uroviricota</taxon>
        <taxon>Caudoviricetes</taxon>
    </lineage>
</organism>
<dbReference type="EMBL" id="BK016252">
    <property type="protein sequence ID" value="DAG05223.1"/>
    <property type="molecule type" value="Genomic_DNA"/>
</dbReference>